<organism evidence="18 19">
    <name type="scientific">Chloracidobacterium sp. N</name>
    <dbReference type="NCBI Taxonomy" id="2821540"/>
    <lineage>
        <taxon>Bacteria</taxon>
        <taxon>Pseudomonadati</taxon>
        <taxon>Acidobacteriota</taxon>
        <taxon>Terriglobia</taxon>
        <taxon>Terriglobales</taxon>
        <taxon>Acidobacteriaceae</taxon>
        <taxon>Chloracidobacterium</taxon>
        <taxon>Chloracidobacterium aggregatum</taxon>
    </lineage>
</organism>
<proteinExistence type="inferred from homology"/>
<keyword evidence="12 14" id="KW-0378">Hydrolase</keyword>
<dbReference type="EMBL" id="CP072642">
    <property type="protein sequence ID" value="QUV93347.1"/>
    <property type="molecule type" value="Genomic_DNA"/>
</dbReference>
<evidence type="ECO:0000256" key="8">
    <source>
        <dbReference type="ARBA" id="ARBA00022490"/>
    </source>
</evidence>
<keyword evidence="9 14" id="KW-0540">Nuclease</keyword>
<dbReference type="CDD" id="cd07182">
    <property type="entry name" value="RNase_HII_bacteria_HII_like"/>
    <property type="match status" value="1"/>
</dbReference>
<evidence type="ECO:0000256" key="9">
    <source>
        <dbReference type="ARBA" id="ARBA00022722"/>
    </source>
</evidence>
<dbReference type="PROSITE" id="PS51975">
    <property type="entry name" value="RNASE_H_2"/>
    <property type="match status" value="1"/>
</dbReference>
<evidence type="ECO:0000256" key="7">
    <source>
        <dbReference type="ARBA" id="ARBA00019179"/>
    </source>
</evidence>
<dbReference type="RefSeq" id="WP_211421738.1">
    <property type="nucleotide sequence ID" value="NZ_CP072642.1"/>
</dbReference>
<dbReference type="GO" id="GO:0004523">
    <property type="term" value="F:RNA-DNA hybrid ribonuclease activity"/>
    <property type="evidence" value="ECO:0007669"/>
    <property type="project" value="UniProtKB-EC"/>
</dbReference>
<evidence type="ECO:0000256" key="11">
    <source>
        <dbReference type="ARBA" id="ARBA00022759"/>
    </source>
</evidence>
<comment type="subcellular location">
    <subcellularLocation>
        <location evidence="4 14">Cytoplasm</location>
    </subcellularLocation>
</comment>
<dbReference type="Gene3D" id="3.30.420.10">
    <property type="entry name" value="Ribonuclease H-like superfamily/Ribonuclease H"/>
    <property type="match status" value="1"/>
</dbReference>
<feature type="binding site" evidence="14 15">
    <location>
        <position position="119"/>
    </location>
    <ligand>
        <name>a divalent metal cation</name>
        <dbReference type="ChEBI" id="CHEBI:60240"/>
    </ligand>
</feature>
<evidence type="ECO:0000256" key="4">
    <source>
        <dbReference type="ARBA" id="ARBA00004496"/>
    </source>
</evidence>
<evidence type="ECO:0000313" key="18">
    <source>
        <dbReference type="EMBL" id="QUV93347.1"/>
    </source>
</evidence>
<evidence type="ECO:0000256" key="14">
    <source>
        <dbReference type="HAMAP-Rule" id="MF_00052"/>
    </source>
</evidence>
<dbReference type="InterPro" id="IPR022898">
    <property type="entry name" value="RNase_HII"/>
</dbReference>
<evidence type="ECO:0000313" key="19">
    <source>
        <dbReference type="Proteomes" id="UP000677668"/>
    </source>
</evidence>
<accession>A0ABX8AYE5</accession>
<comment type="similarity">
    <text evidence="5 14 16">Belongs to the RNase HII family.</text>
</comment>
<evidence type="ECO:0000256" key="1">
    <source>
        <dbReference type="ARBA" id="ARBA00000077"/>
    </source>
</evidence>
<evidence type="ECO:0000256" key="15">
    <source>
        <dbReference type="PROSITE-ProRule" id="PRU01319"/>
    </source>
</evidence>
<evidence type="ECO:0000256" key="5">
    <source>
        <dbReference type="ARBA" id="ARBA00007383"/>
    </source>
</evidence>
<evidence type="ECO:0000256" key="12">
    <source>
        <dbReference type="ARBA" id="ARBA00022801"/>
    </source>
</evidence>
<gene>
    <name evidence="14" type="primary">rnhB</name>
    <name evidence="18" type="ORF">J8C05_08165</name>
</gene>
<comment type="catalytic activity">
    <reaction evidence="1 14 15 16">
        <text>Endonucleolytic cleavage to 5'-phosphomonoester.</text>
        <dbReference type="EC" id="3.1.26.4"/>
    </reaction>
</comment>
<keyword evidence="11 14" id="KW-0255">Endonuclease</keyword>
<feature type="binding site" evidence="14 15">
    <location>
        <position position="27"/>
    </location>
    <ligand>
        <name>a divalent metal cation</name>
        <dbReference type="ChEBI" id="CHEBI:60240"/>
    </ligand>
</feature>
<dbReference type="PANTHER" id="PTHR10954:SF18">
    <property type="entry name" value="RIBONUCLEASE HII"/>
    <property type="match status" value="1"/>
</dbReference>
<comment type="cofactor">
    <cofactor evidence="2">
        <name>Mg(2+)</name>
        <dbReference type="ChEBI" id="CHEBI:18420"/>
    </cofactor>
</comment>
<evidence type="ECO:0000256" key="16">
    <source>
        <dbReference type="RuleBase" id="RU003515"/>
    </source>
</evidence>
<dbReference type="NCBIfam" id="NF000595">
    <property type="entry name" value="PRK00015.1-3"/>
    <property type="match status" value="1"/>
</dbReference>
<dbReference type="HAMAP" id="MF_00052_B">
    <property type="entry name" value="RNase_HII_B"/>
    <property type="match status" value="1"/>
</dbReference>
<feature type="binding site" evidence="14 15">
    <location>
        <position position="28"/>
    </location>
    <ligand>
        <name>a divalent metal cation</name>
        <dbReference type="ChEBI" id="CHEBI:60240"/>
    </ligand>
</feature>
<sequence>MAHRAYPTTEFEAPYWARGLNYIAGVDEAGRGAWAGPVVAAAVMLNPEAIPAGLQDSKQLTPAQRERLVPRIEAAAYGIGIGIVEAAVIDRINILEATRQAMQEALAALSPRPDVLLLDALSLPVVPIPQQSVVHGDARSVSIAAASIIAKVYRDRLMEKLDAQYPAYGFSRHKGYGTAYHQQQLRRCGPSPIHRLTFRGVVPASPETNP</sequence>
<evidence type="ECO:0000256" key="10">
    <source>
        <dbReference type="ARBA" id="ARBA00022723"/>
    </source>
</evidence>
<comment type="function">
    <text evidence="3 14 16">Endonuclease that specifically degrades the RNA of RNA-DNA hybrids.</text>
</comment>
<dbReference type="EC" id="3.1.26.4" evidence="6 14"/>
<dbReference type="Proteomes" id="UP000677668">
    <property type="component" value="Chromosome 1"/>
</dbReference>
<feature type="domain" description="RNase H type-2" evidence="17">
    <location>
        <begin position="21"/>
        <end position="210"/>
    </location>
</feature>
<keyword evidence="10 14" id="KW-0479">Metal-binding</keyword>
<evidence type="ECO:0000256" key="3">
    <source>
        <dbReference type="ARBA" id="ARBA00004065"/>
    </source>
</evidence>
<comment type="cofactor">
    <cofactor evidence="14 15">
        <name>Mn(2+)</name>
        <dbReference type="ChEBI" id="CHEBI:29035"/>
    </cofactor>
    <cofactor evidence="14 15">
        <name>Mg(2+)</name>
        <dbReference type="ChEBI" id="CHEBI:18420"/>
    </cofactor>
    <text evidence="14 15">Manganese or magnesium. Binds 1 divalent metal ion per monomer in the absence of substrate. May bind a second metal ion after substrate binding.</text>
</comment>
<protein>
    <recommendedName>
        <fullName evidence="7 14">Ribonuclease HII</fullName>
        <shortName evidence="14">RNase HII</shortName>
        <ecNumber evidence="6 14">3.1.26.4</ecNumber>
    </recommendedName>
</protein>
<keyword evidence="8 14" id="KW-0963">Cytoplasm</keyword>
<dbReference type="InterPro" id="IPR024567">
    <property type="entry name" value="RNase_HII/HIII_dom"/>
</dbReference>
<keyword evidence="13 14" id="KW-0464">Manganese</keyword>
<evidence type="ECO:0000256" key="13">
    <source>
        <dbReference type="ARBA" id="ARBA00023211"/>
    </source>
</evidence>
<name>A0ABX8AYE5_9BACT</name>
<dbReference type="Pfam" id="PF01351">
    <property type="entry name" value="RNase_HII"/>
    <property type="match status" value="1"/>
</dbReference>
<evidence type="ECO:0000256" key="2">
    <source>
        <dbReference type="ARBA" id="ARBA00001946"/>
    </source>
</evidence>
<dbReference type="NCBIfam" id="NF000594">
    <property type="entry name" value="PRK00015.1-1"/>
    <property type="match status" value="1"/>
</dbReference>
<dbReference type="PANTHER" id="PTHR10954">
    <property type="entry name" value="RIBONUCLEASE H2 SUBUNIT A"/>
    <property type="match status" value="1"/>
</dbReference>
<dbReference type="SUPFAM" id="SSF53098">
    <property type="entry name" value="Ribonuclease H-like"/>
    <property type="match status" value="1"/>
</dbReference>
<reference evidence="18 19" key="1">
    <citation type="submission" date="2021-03" db="EMBL/GenBank/DDBJ databases">
        <title>Genomic and phenotypic characterization of Chloracidobacterium isolates provides evidence for multiple species.</title>
        <authorList>
            <person name="Saini M.K."/>
            <person name="Costas A.M.G."/>
            <person name="Tank M."/>
            <person name="Bryant D.A."/>
        </authorList>
    </citation>
    <scope>NUCLEOTIDE SEQUENCE [LARGE SCALE GENOMIC DNA]</scope>
    <source>
        <strain evidence="18 19">N</strain>
    </source>
</reference>
<keyword evidence="19" id="KW-1185">Reference proteome</keyword>
<dbReference type="InterPro" id="IPR036397">
    <property type="entry name" value="RNaseH_sf"/>
</dbReference>
<dbReference type="InterPro" id="IPR012337">
    <property type="entry name" value="RNaseH-like_sf"/>
</dbReference>
<dbReference type="InterPro" id="IPR001352">
    <property type="entry name" value="RNase_HII/HIII"/>
</dbReference>
<evidence type="ECO:0000256" key="6">
    <source>
        <dbReference type="ARBA" id="ARBA00012180"/>
    </source>
</evidence>
<evidence type="ECO:0000259" key="17">
    <source>
        <dbReference type="PROSITE" id="PS51975"/>
    </source>
</evidence>